<feature type="transmembrane region" description="Helical" evidence="1">
    <location>
        <begin position="152"/>
        <end position="175"/>
    </location>
</feature>
<accession>A0A9X1QCR1</accession>
<evidence type="ECO:0000256" key="1">
    <source>
        <dbReference type="SAM" id="Phobius"/>
    </source>
</evidence>
<proteinExistence type="predicted"/>
<comment type="caution">
    <text evidence="2">The sequence shown here is derived from an EMBL/GenBank/DDBJ whole genome shotgun (WGS) entry which is preliminary data.</text>
</comment>
<feature type="transmembrane region" description="Helical" evidence="1">
    <location>
        <begin position="7"/>
        <end position="28"/>
    </location>
</feature>
<evidence type="ECO:0000313" key="2">
    <source>
        <dbReference type="EMBL" id="MCF2498614.1"/>
    </source>
</evidence>
<feature type="transmembrane region" description="Helical" evidence="1">
    <location>
        <begin position="187"/>
        <end position="208"/>
    </location>
</feature>
<dbReference type="EMBL" id="JAKFFV010000005">
    <property type="protein sequence ID" value="MCF2498614.1"/>
    <property type="molecule type" value="Genomic_DNA"/>
</dbReference>
<keyword evidence="1" id="KW-0812">Transmembrane</keyword>
<gene>
    <name evidence="2" type="ORF">L0661_09865</name>
</gene>
<evidence type="ECO:0008006" key="4">
    <source>
        <dbReference type="Google" id="ProtNLM"/>
    </source>
</evidence>
<dbReference type="Proteomes" id="UP001139411">
    <property type="component" value="Unassembled WGS sequence"/>
</dbReference>
<reference evidence="2" key="1">
    <citation type="submission" date="2022-01" db="EMBL/GenBank/DDBJ databases">
        <title>Novel species in genus Dyadobacter.</title>
        <authorList>
            <person name="Ma C."/>
        </authorList>
    </citation>
    <scope>NUCLEOTIDE SEQUENCE</scope>
    <source>
        <strain evidence="2">CY357</strain>
    </source>
</reference>
<feature type="transmembrane region" description="Helical" evidence="1">
    <location>
        <begin position="40"/>
        <end position="59"/>
    </location>
</feature>
<dbReference type="RefSeq" id="WP_235177654.1">
    <property type="nucleotide sequence ID" value="NZ_JAKFFV010000005.1"/>
</dbReference>
<organism evidence="2 3">
    <name type="scientific">Dyadobacter chenhuakuii</name>
    <dbReference type="NCBI Taxonomy" id="2909339"/>
    <lineage>
        <taxon>Bacteria</taxon>
        <taxon>Pseudomonadati</taxon>
        <taxon>Bacteroidota</taxon>
        <taxon>Cytophagia</taxon>
        <taxon>Cytophagales</taxon>
        <taxon>Spirosomataceae</taxon>
        <taxon>Dyadobacter</taxon>
    </lineage>
</organism>
<evidence type="ECO:0000313" key="3">
    <source>
        <dbReference type="Proteomes" id="UP001139411"/>
    </source>
</evidence>
<protein>
    <recommendedName>
        <fullName evidence="4">LysE type translocator</fullName>
    </recommendedName>
</protein>
<dbReference type="AlphaFoldDB" id="A0A9X1QCR1"/>
<name>A0A9X1QCR1_9BACT</name>
<feature type="transmembrane region" description="Helical" evidence="1">
    <location>
        <begin position="111"/>
        <end position="131"/>
    </location>
</feature>
<feature type="transmembrane region" description="Helical" evidence="1">
    <location>
        <begin position="71"/>
        <end position="91"/>
    </location>
</feature>
<sequence>MRSLKNLGVGFLVSLVGSLPMGYINIVALKVFDTQGLPALISFLLGVVTIEFFLILLTLKGAQWLLNHEKIVKAAELLSIVFIVLIALSFYTEPANASTGDNISSHFLVAYPPLVLGLFLNAINFVQVPFWTGWNVYLINAALINVKGRRKYAYVTGTSVGTFSGILVFVLFFQQLYQKASGFSSQLAYHFFPAIMLLLAAFQAFKFYKKHYQTQG</sequence>
<keyword evidence="1" id="KW-1133">Transmembrane helix</keyword>
<keyword evidence="1" id="KW-0472">Membrane</keyword>